<accession>A0A559MLE5</accession>
<sequence length="583" mass="66168">MLPTYAIALIGLGIWSVYSNISGLLRNIAAAKRSGLPWTVVPVDLHGIAWLLTHKLWLPWLKRLPKAWTESWLDYTTPDWHWKLLYDGVKPKGDLFLTVSPGTIQAWVANAEAIHQITARREAFPKQIEKYKVLEIFGRNILRNTTLKEVPTDTERLTLHIISDVGFGVRLLWPGEEPTEKDKGIYSGDVLPKGHSMGFEKALSTLLQRINWILLVPGWLLEWIPMHSAREAYESFINWRQYMHELFDQKVKETREGLKTEGMDILGSLVKSSYGDSSREKGERPVLSDSDILGNAFVMIVAGHETTANNIHFSLVELAISPKSQRLVQKEVHNIFREEPPEKWDYDSSINSLLGSIIGAVMNEQLRLMAPITALPKCVTKEQDQMLIVDGKKFTLPAGTMIHLNTVGVQRNPRYWPTQPSKISDRSDDLNDFKPERWLVKAVDEHGVSGPVYNEEKDEFGGFTGQDSHAKLFRPVKGSYIPFSEGPRSCLGRRLAQVKVMASLAVIFQLYSIELAVDEWATDDQVSKMSDEGKRILYKKAQDAARKKMREATSLITLKLHPGFIPVRVVKKGEERFTHLIDN</sequence>
<dbReference type="PROSITE" id="PS00086">
    <property type="entry name" value="CYTOCHROME_P450"/>
    <property type="match status" value="1"/>
</dbReference>
<comment type="caution">
    <text evidence="7">The sequence shown here is derived from an EMBL/GenBank/DDBJ whole genome shotgun (WGS) entry which is preliminary data.</text>
</comment>
<evidence type="ECO:0000256" key="1">
    <source>
        <dbReference type="ARBA" id="ARBA00001971"/>
    </source>
</evidence>
<name>A0A559MLE5_9HELO</name>
<keyword evidence="3 5" id="KW-0479">Metal-binding</keyword>
<evidence type="ECO:0000256" key="3">
    <source>
        <dbReference type="ARBA" id="ARBA00022723"/>
    </source>
</evidence>
<keyword evidence="8" id="KW-1185">Reference proteome</keyword>
<proteinExistence type="inferred from homology"/>
<organism evidence="7 8">
    <name type="scientific">Lachnellula willkommii</name>
    <dbReference type="NCBI Taxonomy" id="215461"/>
    <lineage>
        <taxon>Eukaryota</taxon>
        <taxon>Fungi</taxon>
        <taxon>Dikarya</taxon>
        <taxon>Ascomycota</taxon>
        <taxon>Pezizomycotina</taxon>
        <taxon>Leotiomycetes</taxon>
        <taxon>Helotiales</taxon>
        <taxon>Lachnaceae</taxon>
        <taxon>Lachnellula</taxon>
    </lineage>
</organism>
<evidence type="ECO:0000256" key="2">
    <source>
        <dbReference type="ARBA" id="ARBA00010617"/>
    </source>
</evidence>
<dbReference type="Gene3D" id="1.10.630.10">
    <property type="entry name" value="Cytochrome P450"/>
    <property type="match status" value="1"/>
</dbReference>
<dbReference type="GO" id="GO:0005506">
    <property type="term" value="F:iron ion binding"/>
    <property type="evidence" value="ECO:0007669"/>
    <property type="project" value="InterPro"/>
</dbReference>
<dbReference type="InterPro" id="IPR017972">
    <property type="entry name" value="Cyt_P450_CS"/>
</dbReference>
<feature type="binding site" description="axial binding residue" evidence="5">
    <location>
        <position position="490"/>
    </location>
    <ligand>
        <name>heme</name>
        <dbReference type="ChEBI" id="CHEBI:30413"/>
    </ligand>
    <ligandPart>
        <name>Fe</name>
        <dbReference type="ChEBI" id="CHEBI:18248"/>
    </ligandPart>
</feature>
<comment type="cofactor">
    <cofactor evidence="1 5">
        <name>heme</name>
        <dbReference type="ChEBI" id="CHEBI:30413"/>
    </cofactor>
</comment>
<evidence type="ECO:0000256" key="6">
    <source>
        <dbReference type="RuleBase" id="RU000461"/>
    </source>
</evidence>
<comment type="similarity">
    <text evidence="2 6">Belongs to the cytochrome P450 family.</text>
</comment>
<keyword evidence="6" id="KW-0560">Oxidoreductase</keyword>
<dbReference type="PRINTS" id="PR00463">
    <property type="entry name" value="EP450I"/>
</dbReference>
<dbReference type="SUPFAM" id="SSF48264">
    <property type="entry name" value="Cytochrome P450"/>
    <property type="match status" value="1"/>
</dbReference>
<gene>
    <name evidence="7" type="primary">Cyp4f1</name>
    <name evidence="7" type="ORF">LAWI1_G000584</name>
</gene>
<dbReference type="InterPro" id="IPR001128">
    <property type="entry name" value="Cyt_P450"/>
</dbReference>
<protein>
    <submittedName>
        <fullName evidence="7">Cytochrome P450</fullName>
    </submittedName>
</protein>
<keyword evidence="6" id="KW-0503">Monooxygenase</keyword>
<dbReference type="InterPro" id="IPR050121">
    <property type="entry name" value="Cytochrome_P450_monoxygenase"/>
</dbReference>
<dbReference type="GO" id="GO:0004497">
    <property type="term" value="F:monooxygenase activity"/>
    <property type="evidence" value="ECO:0007669"/>
    <property type="project" value="UniProtKB-KW"/>
</dbReference>
<dbReference type="Pfam" id="PF00067">
    <property type="entry name" value="p450"/>
    <property type="match status" value="1"/>
</dbReference>
<dbReference type="GO" id="GO:0016705">
    <property type="term" value="F:oxidoreductase activity, acting on paired donors, with incorporation or reduction of molecular oxygen"/>
    <property type="evidence" value="ECO:0007669"/>
    <property type="project" value="InterPro"/>
</dbReference>
<dbReference type="EMBL" id="QGML01000080">
    <property type="protein sequence ID" value="TVY93778.1"/>
    <property type="molecule type" value="Genomic_DNA"/>
</dbReference>
<dbReference type="InterPro" id="IPR002401">
    <property type="entry name" value="Cyt_P450_E_grp-I"/>
</dbReference>
<dbReference type="GO" id="GO:0020037">
    <property type="term" value="F:heme binding"/>
    <property type="evidence" value="ECO:0007669"/>
    <property type="project" value="InterPro"/>
</dbReference>
<dbReference type="PANTHER" id="PTHR24305">
    <property type="entry name" value="CYTOCHROME P450"/>
    <property type="match status" value="1"/>
</dbReference>
<reference evidence="7 8" key="1">
    <citation type="submission" date="2018-05" db="EMBL/GenBank/DDBJ databases">
        <title>Genome sequencing and assembly of the regulated plant pathogen Lachnellula willkommii and related sister species for the development of diagnostic species identification markers.</title>
        <authorList>
            <person name="Giroux E."/>
            <person name="Bilodeau G."/>
        </authorList>
    </citation>
    <scope>NUCLEOTIDE SEQUENCE [LARGE SCALE GENOMIC DNA]</scope>
    <source>
        <strain evidence="7 8">CBS 172.35</strain>
    </source>
</reference>
<evidence type="ECO:0000313" key="7">
    <source>
        <dbReference type="EMBL" id="TVY93778.1"/>
    </source>
</evidence>
<dbReference type="InterPro" id="IPR036396">
    <property type="entry name" value="Cyt_P450_sf"/>
</dbReference>
<dbReference type="PANTHER" id="PTHR24305:SF166">
    <property type="entry name" value="CYTOCHROME P450 12A4, MITOCHONDRIAL-RELATED"/>
    <property type="match status" value="1"/>
</dbReference>
<dbReference type="Proteomes" id="UP000315522">
    <property type="component" value="Unassembled WGS sequence"/>
</dbReference>
<evidence type="ECO:0000256" key="5">
    <source>
        <dbReference type="PIRSR" id="PIRSR602401-1"/>
    </source>
</evidence>
<evidence type="ECO:0000313" key="8">
    <source>
        <dbReference type="Proteomes" id="UP000315522"/>
    </source>
</evidence>
<keyword evidence="4 5" id="KW-0408">Iron</keyword>
<dbReference type="PRINTS" id="PR00385">
    <property type="entry name" value="P450"/>
</dbReference>
<keyword evidence="5 6" id="KW-0349">Heme</keyword>
<dbReference type="AlphaFoldDB" id="A0A559MLE5"/>
<evidence type="ECO:0000256" key="4">
    <source>
        <dbReference type="ARBA" id="ARBA00023004"/>
    </source>
</evidence>